<dbReference type="Pfam" id="PF03186">
    <property type="entry name" value="CobD_Cbib"/>
    <property type="match status" value="1"/>
</dbReference>
<keyword evidence="7 9" id="KW-1133">Transmembrane helix</keyword>
<keyword evidence="5 9" id="KW-0169">Cobalamin biosynthesis</keyword>
<name>A0ABM8RRG1_9BACT</name>
<evidence type="ECO:0000256" key="5">
    <source>
        <dbReference type="ARBA" id="ARBA00022573"/>
    </source>
</evidence>
<organism evidence="10 11">
    <name type="scientific">Nitrospira defluvii</name>
    <dbReference type="NCBI Taxonomy" id="330214"/>
    <lineage>
        <taxon>Bacteria</taxon>
        <taxon>Pseudomonadati</taxon>
        <taxon>Nitrospirota</taxon>
        <taxon>Nitrospiria</taxon>
        <taxon>Nitrospirales</taxon>
        <taxon>Nitrospiraceae</taxon>
        <taxon>Nitrospira</taxon>
    </lineage>
</organism>
<dbReference type="EMBL" id="CAJNBJ010000017">
    <property type="protein sequence ID" value="CAE6767418.1"/>
    <property type="molecule type" value="Genomic_DNA"/>
</dbReference>
<keyword evidence="8 9" id="KW-0472">Membrane</keyword>
<evidence type="ECO:0000256" key="3">
    <source>
        <dbReference type="ARBA" id="ARBA00006263"/>
    </source>
</evidence>
<comment type="similarity">
    <text evidence="3 9">Belongs to the CobD/CbiB family.</text>
</comment>
<evidence type="ECO:0000256" key="1">
    <source>
        <dbReference type="ARBA" id="ARBA00004651"/>
    </source>
</evidence>
<protein>
    <recommendedName>
        <fullName evidence="9">Cobalamin biosynthesis protein CobD</fullName>
    </recommendedName>
</protein>
<evidence type="ECO:0000256" key="2">
    <source>
        <dbReference type="ARBA" id="ARBA00004953"/>
    </source>
</evidence>
<dbReference type="HAMAP" id="MF_00024">
    <property type="entry name" value="CobD_CbiB"/>
    <property type="match status" value="1"/>
</dbReference>
<comment type="function">
    <text evidence="9">Converts cobyric acid to cobinamide by the addition of aminopropanol on the F carboxylic group.</text>
</comment>
<evidence type="ECO:0000256" key="7">
    <source>
        <dbReference type="ARBA" id="ARBA00022989"/>
    </source>
</evidence>
<proteinExistence type="inferred from homology"/>
<comment type="caution">
    <text evidence="9">Lacks conserved residue(s) required for the propagation of feature annotation.</text>
</comment>
<reference evidence="10 11" key="1">
    <citation type="submission" date="2021-02" db="EMBL/GenBank/DDBJ databases">
        <authorList>
            <person name="Han P."/>
        </authorList>
    </citation>
    <scope>NUCLEOTIDE SEQUENCE [LARGE SCALE GENOMIC DNA]</scope>
    <source>
        <strain evidence="10">Candidatus Nitrospira sp. ZN2</strain>
    </source>
</reference>
<dbReference type="PANTHER" id="PTHR34308">
    <property type="entry name" value="COBALAMIN BIOSYNTHESIS PROTEIN CBIB"/>
    <property type="match status" value="1"/>
</dbReference>
<dbReference type="NCBIfam" id="TIGR00380">
    <property type="entry name" value="cobal_cbiB"/>
    <property type="match status" value="1"/>
</dbReference>
<dbReference type="Proteomes" id="UP000675880">
    <property type="component" value="Unassembled WGS sequence"/>
</dbReference>
<dbReference type="RefSeq" id="WP_213042985.1">
    <property type="nucleotide sequence ID" value="NZ_CAJNBJ010000017.1"/>
</dbReference>
<accession>A0ABM8RRG1</accession>
<comment type="pathway">
    <text evidence="2 9">Cofactor biosynthesis; adenosylcobalamin biosynthesis.</text>
</comment>
<evidence type="ECO:0000313" key="10">
    <source>
        <dbReference type="EMBL" id="CAE6767418.1"/>
    </source>
</evidence>
<keyword evidence="11" id="KW-1185">Reference proteome</keyword>
<evidence type="ECO:0000256" key="8">
    <source>
        <dbReference type="ARBA" id="ARBA00023136"/>
    </source>
</evidence>
<evidence type="ECO:0000256" key="6">
    <source>
        <dbReference type="ARBA" id="ARBA00022692"/>
    </source>
</evidence>
<sequence>MTGVDLALAAVLDIALGDPRWFPHPVRGMGAVIGWIDHRIRIICRSEQALQLAGACLALGLPASVYGAATWVIGQAAALHPILGQAVGIGLASTTLAGRDLYDHVQAVTGALAAGDLAGARKAVAMIVGRDSAALTEPEIARATVETIAESASDGIIAPLVYLSLGGAPLALAYKAVNTLDSMIGHRDERYEHFGWASARLDDVVNWVPARLTGGFIALAAGLSTGQWHRIHESWYILHRDGDKHPSPNSGQPEAAMAGALGVQLGGRNYYDGVPHDAELLGDGPGEVTPEHIGRATRIMLVIYALGLFFALLSLWVS</sequence>
<dbReference type="PANTHER" id="PTHR34308:SF1">
    <property type="entry name" value="COBALAMIN BIOSYNTHESIS PROTEIN CBIB"/>
    <property type="match status" value="1"/>
</dbReference>
<evidence type="ECO:0000256" key="4">
    <source>
        <dbReference type="ARBA" id="ARBA00022475"/>
    </source>
</evidence>
<comment type="caution">
    <text evidence="10">The sequence shown here is derived from an EMBL/GenBank/DDBJ whole genome shotgun (WGS) entry which is preliminary data.</text>
</comment>
<evidence type="ECO:0000256" key="9">
    <source>
        <dbReference type="HAMAP-Rule" id="MF_00024"/>
    </source>
</evidence>
<comment type="subcellular location">
    <subcellularLocation>
        <location evidence="1 9">Cell membrane</location>
        <topology evidence="1 9">Multi-pass membrane protein</topology>
    </subcellularLocation>
</comment>
<keyword evidence="6 9" id="KW-0812">Transmembrane</keyword>
<keyword evidence="4 9" id="KW-1003">Cell membrane</keyword>
<dbReference type="InterPro" id="IPR004485">
    <property type="entry name" value="Cobalamin_biosynth_CobD/CbiB"/>
</dbReference>
<feature type="transmembrane region" description="Helical" evidence="9">
    <location>
        <begin position="299"/>
        <end position="317"/>
    </location>
</feature>
<gene>
    <name evidence="9 10" type="primary">cobD</name>
    <name evidence="10" type="ORF">NSPZN2_40111</name>
</gene>
<evidence type="ECO:0000313" key="11">
    <source>
        <dbReference type="Proteomes" id="UP000675880"/>
    </source>
</evidence>